<name>A0AA35K6Q7_9SAUR</name>
<gene>
    <name evidence="2" type="ORF">PODLI_1B024675</name>
</gene>
<evidence type="ECO:0000313" key="2">
    <source>
        <dbReference type="EMBL" id="CAI5771867.1"/>
    </source>
</evidence>
<evidence type="ECO:0000256" key="1">
    <source>
        <dbReference type="SAM" id="MobiDB-lite"/>
    </source>
</evidence>
<organism evidence="2 3">
    <name type="scientific">Podarcis lilfordi</name>
    <name type="common">Lilford's wall lizard</name>
    <dbReference type="NCBI Taxonomy" id="74358"/>
    <lineage>
        <taxon>Eukaryota</taxon>
        <taxon>Metazoa</taxon>
        <taxon>Chordata</taxon>
        <taxon>Craniata</taxon>
        <taxon>Vertebrata</taxon>
        <taxon>Euteleostomi</taxon>
        <taxon>Lepidosauria</taxon>
        <taxon>Squamata</taxon>
        <taxon>Bifurcata</taxon>
        <taxon>Unidentata</taxon>
        <taxon>Episquamata</taxon>
        <taxon>Laterata</taxon>
        <taxon>Lacertibaenia</taxon>
        <taxon>Lacertidae</taxon>
        <taxon>Podarcis</taxon>
    </lineage>
</organism>
<accession>A0AA35K6Q7</accession>
<protein>
    <submittedName>
        <fullName evidence="2">Uncharacterized protein</fullName>
    </submittedName>
</protein>
<keyword evidence="3" id="KW-1185">Reference proteome</keyword>
<proteinExistence type="predicted"/>
<dbReference type="Proteomes" id="UP001178461">
    <property type="component" value="Chromosome 4"/>
</dbReference>
<reference evidence="2" key="1">
    <citation type="submission" date="2022-12" db="EMBL/GenBank/DDBJ databases">
        <authorList>
            <person name="Alioto T."/>
            <person name="Alioto T."/>
            <person name="Gomez Garrido J."/>
        </authorList>
    </citation>
    <scope>NUCLEOTIDE SEQUENCE</scope>
</reference>
<dbReference type="AlphaFoldDB" id="A0AA35K6Q7"/>
<sequence length="69" mass="7857">MAAFICQSSNLWTWVEARSKRSDQSRHGYVQKSGEETAGSPMQDYMDASVVKENTTVFATRSFYCFFSV</sequence>
<feature type="region of interest" description="Disordered" evidence="1">
    <location>
        <begin position="19"/>
        <end position="41"/>
    </location>
</feature>
<evidence type="ECO:0000313" key="3">
    <source>
        <dbReference type="Proteomes" id="UP001178461"/>
    </source>
</evidence>
<dbReference type="EMBL" id="OX395129">
    <property type="protein sequence ID" value="CAI5771867.1"/>
    <property type="molecule type" value="Genomic_DNA"/>
</dbReference>